<evidence type="ECO:0000313" key="2">
    <source>
        <dbReference type="Proteomes" id="UP000475862"/>
    </source>
</evidence>
<sequence>MSVLSLKLTRNKLPMDIVRNSFRWINIFQKIRRLAIEITEVRVEMEKTIYKSLNYPSKIYLIYIFKGHHGRILLKFQRFGNQQNFPETIFHLFNRRINEHKTNLDFRINSLHWMLSSVLHQPYSFDHIPIDMHNEDMVLCVAFYSNIVHQNYKGSSGQTFCGKIILLWNMKLKIYVVIQKSLPFILFNKIYPECILNFIFFTILVFTKTLHKNKYKKKIIILTDKIYISSLSVSIVARCVYPTGGLSTVAGIGIDCVIPVSISYHKNSGHLCTILCQCPPRDATDCGLCVTTPSRYFISWYVSGRIHVHTELHKIFLKQKFASFPCQYIFYDMTVDLVHPIFTCSSTLTEIQRHVPVAIVKHHKSDKSFCPSHPPSRYIIPAAESIHI</sequence>
<dbReference type="EMBL" id="VYZN01000049">
    <property type="protein sequence ID" value="KAE9528221.1"/>
    <property type="molecule type" value="Genomic_DNA"/>
</dbReference>
<proteinExistence type="predicted"/>
<comment type="caution">
    <text evidence="1">The sequence shown here is derived from an EMBL/GenBank/DDBJ whole genome shotgun (WGS) entry which is preliminary data.</text>
</comment>
<dbReference type="Proteomes" id="UP000475862">
    <property type="component" value="Unassembled WGS sequence"/>
</dbReference>
<evidence type="ECO:0000313" key="1">
    <source>
        <dbReference type="EMBL" id="KAE9528221.1"/>
    </source>
</evidence>
<dbReference type="AlphaFoldDB" id="A0A6G0T8W8"/>
<organism evidence="1 2">
    <name type="scientific">Aphis glycines</name>
    <name type="common">Soybean aphid</name>
    <dbReference type="NCBI Taxonomy" id="307491"/>
    <lineage>
        <taxon>Eukaryota</taxon>
        <taxon>Metazoa</taxon>
        <taxon>Ecdysozoa</taxon>
        <taxon>Arthropoda</taxon>
        <taxon>Hexapoda</taxon>
        <taxon>Insecta</taxon>
        <taxon>Pterygota</taxon>
        <taxon>Neoptera</taxon>
        <taxon>Paraneoptera</taxon>
        <taxon>Hemiptera</taxon>
        <taxon>Sternorrhyncha</taxon>
        <taxon>Aphidomorpha</taxon>
        <taxon>Aphidoidea</taxon>
        <taxon>Aphididae</taxon>
        <taxon>Aphidini</taxon>
        <taxon>Aphis</taxon>
        <taxon>Aphis</taxon>
    </lineage>
</organism>
<keyword evidence="2" id="KW-1185">Reference proteome</keyword>
<reference evidence="1 2" key="1">
    <citation type="submission" date="2019-08" db="EMBL/GenBank/DDBJ databases">
        <title>The genome of the soybean aphid Biotype 1, its phylome, world population structure and adaptation to the North American continent.</title>
        <authorList>
            <person name="Giordano R."/>
            <person name="Donthu R.K."/>
            <person name="Hernandez A.G."/>
            <person name="Wright C.L."/>
            <person name="Zimin A.V."/>
        </authorList>
    </citation>
    <scope>NUCLEOTIDE SEQUENCE [LARGE SCALE GENOMIC DNA]</scope>
    <source>
        <tissue evidence="1">Whole aphids</tissue>
    </source>
</reference>
<name>A0A6G0T8W8_APHGL</name>
<accession>A0A6G0T8W8</accession>
<protein>
    <submittedName>
        <fullName evidence="1">Uncharacterized protein</fullName>
    </submittedName>
</protein>
<gene>
    <name evidence="1" type="ORF">AGLY_012643</name>
</gene>